<dbReference type="InterPro" id="IPR011250">
    <property type="entry name" value="OMP/PagP_B-barrel"/>
</dbReference>
<feature type="chain" id="PRO_5045103805" evidence="1">
    <location>
        <begin position="20"/>
        <end position="273"/>
    </location>
</feature>
<dbReference type="SUPFAM" id="SSF56925">
    <property type="entry name" value="OMPA-like"/>
    <property type="match status" value="1"/>
</dbReference>
<dbReference type="Proteomes" id="UP001597100">
    <property type="component" value="Unassembled WGS sequence"/>
</dbReference>
<dbReference type="RefSeq" id="WP_380737642.1">
    <property type="nucleotide sequence ID" value="NZ_JBHTJP010000032.1"/>
</dbReference>
<feature type="signal peptide" evidence="1">
    <location>
        <begin position="1"/>
        <end position="19"/>
    </location>
</feature>
<name>A0ABW3IED5_9FLAO</name>
<evidence type="ECO:0000313" key="3">
    <source>
        <dbReference type="Proteomes" id="UP001597100"/>
    </source>
</evidence>
<evidence type="ECO:0000256" key="1">
    <source>
        <dbReference type="SAM" id="SignalP"/>
    </source>
</evidence>
<dbReference type="Pfam" id="PF16961">
    <property type="entry name" value="OmpA_like"/>
    <property type="match status" value="1"/>
</dbReference>
<accession>A0ABW3IED5</accession>
<evidence type="ECO:0000313" key="2">
    <source>
        <dbReference type="EMBL" id="MFD0976373.1"/>
    </source>
</evidence>
<proteinExistence type="predicted"/>
<dbReference type="EMBL" id="JBHTJP010000032">
    <property type="protein sequence ID" value="MFD0976373.1"/>
    <property type="molecule type" value="Genomic_DNA"/>
</dbReference>
<sequence length="273" mass="29985">MKKIIALTFIFLGSLTSFGQTTTEDDVTDKYTPQQGDFSFAVLFGRGNFFSSNLVAPPSPAGEWTIPGNAPYADFVSANDNSASNMVGVEGRYFLTEKIALKLSGGAILRDTPSRINIESGTDFSEEDNQVWIPNYASVNSDEQVDININLGGEYHFDSRFDRISPYAGLTIPFYYARRSMYDPSITTSPNGEPVIADIGNRHLEVVGTGAQLVAGLDFHLLEGFYIGAETKPVSYIYSYSQKSPGPGLEHLEADSHTFSFLAQNFLKLGFKF</sequence>
<dbReference type="Gene3D" id="2.40.160.20">
    <property type="match status" value="1"/>
</dbReference>
<reference evidence="3" key="1">
    <citation type="journal article" date="2019" name="Int. J. Syst. Evol. Microbiol.">
        <title>The Global Catalogue of Microorganisms (GCM) 10K type strain sequencing project: providing services to taxonomists for standard genome sequencing and annotation.</title>
        <authorList>
            <consortium name="The Broad Institute Genomics Platform"/>
            <consortium name="The Broad Institute Genome Sequencing Center for Infectious Disease"/>
            <person name="Wu L."/>
            <person name="Ma J."/>
        </authorList>
    </citation>
    <scope>NUCLEOTIDE SEQUENCE [LARGE SCALE GENOMIC DNA]</scope>
    <source>
        <strain evidence="3">CCUG 60898</strain>
    </source>
</reference>
<gene>
    <name evidence="2" type="ORF">ACFQ1G_06185</name>
</gene>
<organism evidence="2 3">
    <name type="scientific">Salinimicrobium gaetbulicola</name>
    <dbReference type="NCBI Taxonomy" id="999702"/>
    <lineage>
        <taxon>Bacteria</taxon>
        <taxon>Pseudomonadati</taxon>
        <taxon>Bacteroidota</taxon>
        <taxon>Flavobacteriia</taxon>
        <taxon>Flavobacteriales</taxon>
        <taxon>Flavobacteriaceae</taxon>
        <taxon>Salinimicrobium</taxon>
    </lineage>
</organism>
<keyword evidence="3" id="KW-1185">Reference proteome</keyword>
<protein>
    <submittedName>
        <fullName evidence="2">BT1926 family outer membrane beta-barrel protein</fullName>
    </submittedName>
</protein>
<keyword evidence="1" id="KW-0732">Signal</keyword>
<comment type="caution">
    <text evidence="2">The sequence shown here is derived from an EMBL/GenBank/DDBJ whole genome shotgun (WGS) entry which is preliminary data.</text>
</comment>
<dbReference type="InterPro" id="IPR031585">
    <property type="entry name" value="OmpA_OmpF-like"/>
</dbReference>